<dbReference type="AlphaFoldDB" id="A0AA38IZH9"/>
<dbReference type="EMBL" id="JALNTZ010000001">
    <property type="protein sequence ID" value="KAJ3665065.1"/>
    <property type="molecule type" value="Genomic_DNA"/>
</dbReference>
<evidence type="ECO:0000313" key="1">
    <source>
        <dbReference type="EMBL" id="KAJ3665065.1"/>
    </source>
</evidence>
<keyword evidence="2" id="KW-1185">Reference proteome</keyword>
<reference evidence="1" key="1">
    <citation type="journal article" date="2023" name="G3 (Bethesda)">
        <title>Whole genome assemblies of Zophobas morio and Tenebrio molitor.</title>
        <authorList>
            <person name="Kaur S."/>
            <person name="Stinson S.A."/>
            <person name="diCenzo G.C."/>
        </authorList>
    </citation>
    <scope>NUCLEOTIDE SEQUENCE</scope>
    <source>
        <strain evidence="1">QUZm001</strain>
    </source>
</reference>
<evidence type="ECO:0008006" key="3">
    <source>
        <dbReference type="Google" id="ProtNLM"/>
    </source>
</evidence>
<sequence length="159" mass="18625">MDGLLFERKITKKILLQIVKKSNMPIKYVVDEMATRSGHVVLRLPPYYCVLNPIEMMWSTLKRGVKKNNTSPNFSASVVELIRKQVNNMKSDGWKNCVRHVIEVEEHYLSPNVQNFIINVNNDSDSEDEQIHQSDLDEDDYYVGFLEKKIKIIKQHFEI</sequence>
<accession>A0AA38IZH9</accession>
<dbReference type="Proteomes" id="UP001168821">
    <property type="component" value="Unassembled WGS sequence"/>
</dbReference>
<dbReference type="Gene3D" id="3.30.420.10">
    <property type="entry name" value="Ribonuclease H-like superfamily/Ribonuclease H"/>
    <property type="match status" value="1"/>
</dbReference>
<proteinExistence type="predicted"/>
<dbReference type="PANTHER" id="PTHR33939">
    <property type="entry name" value="PROTEIN CBG22215"/>
    <property type="match status" value="1"/>
</dbReference>
<dbReference type="GO" id="GO:0003676">
    <property type="term" value="F:nucleic acid binding"/>
    <property type="evidence" value="ECO:0007669"/>
    <property type="project" value="InterPro"/>
</dbReference>
<organism evidence="1 2">
    <name type="scientific">Zophobas morio</name>
    <dbReference type="NCBI Taxonomy" id="2755281"/>
    <lineage>
        <taxon>Eukaryota</taxon>
        <taxon>Metazoa</taxon>
        <taxon>Ecdysozoa</taxon>
        <taxon>Arthropoda</taxon>
        <taxon>Hexapoda</taxon>
        <taxon>Insecta</taxon>
        <taxon>Pterygota</taxon>
        <taxon>Neoptera</taxon>
        <taxon>Endopterygota</taxon>
        <taxon>Coleoptera</taxon>
        <taxon>Polyphaga</taxon>
        <taxon>Cucujiformia</taxon>
        <taxon>Tenebrionidae</taxon>
        <taxon>Zophobas</taxon>
    </lineage>
</organism>
<comment type="caution">
    <text evidence="1">The sequence shown here is derived from an EMBL/GenBank/DDBJ whole genome shotgun (WGS) entry which is preliminary data.</text>
</comment>
<protein>
    <recommendedName>
        <fullName evidence="3">Tc1-like transposase DDE domain-containing protein</fullName>
    </recommendedName>
</protein>
<evidence type="ECO:0000313" key="2">
    <source>
        <dbReference type="Proteomes" id="UP001168821"/>
    </source>
</evidence>
<gene>
    <name evidence="1" type="ORF">Zmor_000579</name>
</gene>
<dbReference type="InterPro" id="IPR036397">
    <property type="entry name" value="RNaseH_sf"/>
</dbReference>
<dbReference type="PANTHER" id="PTHR33939:SF1">
    <property type="entry name" value="DUF4371 DOMAIN-CONTAINING PROTEIN"/>
    <property type="match status" value="1"/>
</dbReference>
<name>A0AA38IZH9_9CUCU</name>